<keyword evidence="4" id="KW-0808">Transferase</keyword>
<protein>
    <submittedName>
        <fullName evidence="4">Acetyltransferase</fullName>
    </submittedName>
</protein>
<dbReference type="AlphaFoldDB" id="A0A848M974"/>
<proteinExistence type="predicted"/>
<evidence type="ECO:0000256" key="1">
    <source>
        <dbReference type="PIRSR" id="PIRSR620019-1"/>
    </source>
</evidence>
<reference evidence="4 5" key="1">
    <citation type="submission" date="2020-04" db="EMBL/GenBank/DDBJ databases">
        <title>Paenibacillus algicola sp. nov., a novel marine bacterium producing alginate lyase.</title>
        <authorList>
            <person name="Huang H."/>
        </authorList>
    </citation>
    <scope>NUCLEOTIDE SEQUENCE [LARGE SCALE GENOMIC DNA]</scope>
    <source>
        <strain evidence="4 5">L7-75</strain>
    </source>
</reference>
<organism evidence="4 5">
    <name type="scientific">Paenibacillus lemnae</name>
    <dbReference type="NCBI Taxonomy" id="1330551"/>
    <lineage>
        <taxon>Bacteria</taxon>
        <taxon>Bacillati</taxon>
        <taxon>Bacillota</taxon>
        <taxon>Bacilli</taxon>
        <taxon>Bacillales</taxon>
        <taxon>Paenibacillaceae</taxon>
        <taxon>Paenibacillus</taxon>
    </lineage>
</organism>
<comment type="caution">
    <text evidence="4">The sequence shown here is derived from an EMBL/GenBank/DDBJ whole genome shotgun (WGS) entry which is preliminary data.</text>
</comment>
<evidence type="ECO:0000313" key="5">
    <source>
        <dbReference type="Proteomes" id="UP000565468"/>
    </source>
</evidence>
<dbReference type="RefSeq" id="WP_169505424.1">
    <property type="nucleotide sequence ID" value="NZ_JABBPN010000011.1"/>
</dbReference>
<dbReference type="Proteomes" id="UP000565468">
    <property type="component" value="Unassembled WGS sequence"/>
</dbReference>
<feature type="binding site" evidence="2">
    <location>
        <position position="165"/>
    </location>
    <ligand>
        <name>acetyl-CoA</name>
        <dbReference type="ChEBI" id="CHEBI:57288"/>
    </ligand>
</feature>
<evidence type="ECO:0000259" key="3">
    <source>
        <dbReference type="Pfam" id="PF17836"/>
    </source>
</evidence>
<dbReference type="InterPro" id="IPR041561">
    <property type="entry name" value="PglD_N"/>
</dbReference>
<dbReference type="GO" id="GO:0016740">
    <property type="term" value="F:transferase activity"/>
    <property type="evidence" value="ECO:0007669"/>
    <property type="project" value="UniProtKB-KW"/>
</dbReference>
<feature type="binding site" evidence="2">
    <location>
        <position position="144"/>
    </location>
    <ligand>
        <name>acetyl-CoA</name>
        <dbReference type="ChEBI" id="CHEBI:57288"/>
    </ligand>
</feature>
<feature type="domain" description="PglD N-terminal" evidence="3">
    <location>
        <begin position="5"/>
        <end position="77"/>
    </location>
</feature>
<dbReference type="Gene3D" id="2.160.10.10">
    <property type="entry name" value="Hexapeptide repeat proteins"/>
    <property type="match status" value="1"/>
</dbReference>
<evidence type="ECO:0000313" key="4">
    <source>
        <dbReference type="EMBL" id="NMO96632.1"/>
    </source>
</evidence>
<dbReference type="InterPro" id="IPR020019">
    <property type="entry name" value="AcTrfase_PglD-like"/>
</dbReference>
<dbReference type="NCBIfam" id="TIGR03570">
    <property type="entry name" value="NeuD_NnaD"/>
    <property type="match status" value="1"/>
</dbReference>
<feature type="binding site" evidence="2">
    <location>
        <position position="68"/>
    </location>
    <ligand>
        <name>substrate</name>
    </ligand>
</feature>
<dbReference type="InterPro" id="IPR050179">
    <property type="entry name" value="Trans_hexapeptide_repeat"/>
</dbReference>
<feature type="active site" description="Proton acceptor" evidence="1">
    <location>
        <position position="135"/>
    </location>
</feature>
<name>A0A848M974_PAELE</name>
<dbReference type="InterPro" id="IPR011004">
    <property type="entry name" value="Trimer_LpxA-like_sf"/>
</dbReference>
<dbReference type="PANTHER" id="PTHR43300:SF7">
    <property type="entry name" value="UDP-N-ACETYLBACILLOSAMINE N-ACETYLTRANSFERASE"/>
    <property type="match status" value="1"/>
</dbReference>
<dbReference type="PANTHER" id="PTHR43300">
    <property type="entry name" value="ACETYLTRANSFERASE"/>
    <property type="match status" value="1"/>
</dbReference>
<dbReference type="SUPFAM" id="SSF51161">
    <property type="entry name" value="Trimeric LpxA-like enzymes"/>
    <property type="match status" value="1"/>
</dbReference>
<dbReference type="EMBL" id="JABBPN010000011">
    <property type="protein sequence ID" value="NMO96632.1"/>
    <property type="molecule type" value="Genomic_DNA"/>
</dbReference>
<dbReference type="Pfam" id="PF17836">
    <property type="entry name" value="PglD_N"/>
    <property type="match status" value="1"/>
</dbReference>
<evidence type="ECO:0000256" key="2">
    <source>
        <dbReference type="PIRSR" id="PIRSR620019-2"/>
    </source>
</evidence>
<feature type="site" description="Increases basicity of active site His" evidence="1">
    <location>
        <position position="136"/>
    </location>
</feature>
<accession>A0A848M974</accession>
<dbReference type="Gene3D" id="3.40.50.20">
    <property type="match status" value="1"/>
</dbReference>
<dbReference type="CDD" id="cd03360">
    <property type="entry name" value="LbH_AT_putative"/>
    <property type="match status" value="1"/>
</dbReference>
<sequence length="205" mass="21203">MGKSLIIIGAGGHGRVTADAAVQMGLWDRVFFADDRPDLSNTAGHEVIGTVEQAFAYIDRSDYIVAVGSGRIRRNIQVSLESRGAGLATIIHPSAIIGSEVLLGRGTVVMAGAVIQCSTAIGKGCIINTRAAIDHDNTIGDYVHISPGVCLAGNVSVGDHTWMGIGSAVIHNITIAANCMVGAGSAVIRDLTEAGTYVGVPVRRL</sequence>
<keyword evidence="5" id="KW-1185">Reference proteome</keyword>
<gene>
    <name evidence="4" type="ORF">HII30_12700</name>
</gene>